<evidence type="ECO:0000313" key="4">
    <source>
        <dbReference type="EMBL" id="TCO28608.1"/>
    </source>
</evidence>
<keyword evidence="6" id="KW-1185">Reference proteome</keyword>
<dbReference type="OrthoDB" id="794676at2"/>
<reference evidence="4 5" key="3">
    <citation type="submission" date="2019-03" db="EMBL/GenBank/DDBJ databases">
        <title>Genomic Encyclopedia of Type Strains, Phase IV (KMG-IV): sequencing the most valuable type-strain genomes for metagenomic binning, comparative biology and taxonomic classification.</title>
        <authorList>
            <person name="Goeker M."/>
        </authorList>
    </citation>
    <scope>NUCLEOTIDE SEQUENCE [LARGE SCALE GENOMIC DNA]</scope>
    <source>
        <strain evidence="4 5">DSM 103236</strain>
    </source>
</reference>
<feature type="domain" description="DUF4468" evidence="2">
    <location>
        <begin position="33"/>
        <end position="116"/>
    </location>
</feature>
<name>A0A4R2HJT8_9SPHI</name>
<dbReference type="InterPro" id="IPR027823">
    <property type="entry name" value="DUF4468"/>
</dbReference>
<dbReference type="EMBL" id="SLWO01000002">
    <property type="protein sequence ID" value="TCO28608.1"/>
    <property type="molecule type" value="Genomic_DNA"/>
</dbReference>
<keyword evidence="1" id="KW-0732">Signal</keyword>
<feature type="signal peptide" evidence="1">
    <location>
        <begin position="1"/>
        <end position="18"/>
    </location>
</feature>
<dbReference type="Proteomes" id="UP000295684">
    <property type="component" value="Unassembled WGS sequence"/>
</dbReference>
<proteinExistence type="predicted"/>
<dbReference type="AlphaFoldDB" id="A0A4R2HJT8"/>
<dbReference type="RefSeq" id="WP_132529541.1">
    <property type="nucleotide sequence ID" value="NZ_BMJO01000003.1"/>
</dbReference>
<comment type="caution">
    <text evidence="4">The sequence shown here is derived from an EMBL/GenBank/DDBJ whole genome shotgun (WGS) entry which is preliminary data.</text>
</comment>
<organism evidence="4 5">
    <name type="scientific">Pedobacter psychrotolerans</name>
    <dbReference type="NCBI Taxonomy" id="1843235"/>
    <lineage>
        <taxon>Bacteria</taxon>
        <taxon>Pseudomonadati</taxon>
        <taxon>Bacteroidota</taxon>
        <taxon>Sphingobacteriia</taxon>
        <taxon>Sphingobacteriales</taxon>
        <taxon>Sphingobacteriaceae</taxon>
        <taxon>Pedobacter</taxon>
    </lineage>
</organism>
<feature type="chain" id="PRO_5020967764" evidence="1">
    <location>
        <begin position="19"/>
        <end position="192"/>
    </location>
</feature>
<reference evidence="6" key="2">
    <citation type="journal article" date="2019" name="Int. J. Syst. Evol. Microbiol.">
        <title>The Global Catalogue of Microorganisms (GCM) 10K type strain sequencing project: providing services to taxonomists for standard genome sequencing and annotation.</title>
        <authorList>
            <consortium name="The Broad Institute Genomics Platform"/>
            <consortium name="The Broad Institute Genome Sequencing Center for Infectious Disease"/>
            <person name="Wu L."/>
            <person name="Ma J."/>
        </authorList>
    </citation>
    <scope>NUCLEOTIDE SEQUENCE [LARGE SCALE GENOMIC DNA]</scope>
    <source>
        <strain evidence="6">CGMCC 1.15644</strain>
    </source>
</reference>
<dbReference type="EMBL" id="BMJO01000003">
    <property type="protein sequence ID" value="GGE50428.1"/>
    <property type="molecule type" value="Genomic_DNA"/>
</dbReference>
<evidence type="ECO:0000313" key="5">
    <source>
        <dbReference type="Proteomes" id="UP000295684"/>
    </source>
</evidence>
<protein>
    <submittedName>
        <fullName evidence="4">Uncharacterized protein with TBP-like fold DUF4468</fullName>
    </submittedName>
</protein>
<gene>
    <name evidence="4" type="ORF">EV200_10225</name>
    <name evidence="3" type="ORF">GCM10011413_15860</name>
</gene>
<reference evidence="3" key="4">
    <citation type="submission" date="2024-05" db="EMBL/GenBank/DDBJ databases">
        <authorList>
            <person name="Sun Q."/>
            <person name="Zhou Y."/>
        </authorList>
    </citation>
    <scope>NUCLEOTIDE SEQUENCE</scope>
    <source>
        <strain evidence="3">CGMCC 1.15644</strain>
    </source>
</reference>
<evidence type="ECO:0000313" key="6">
    <source>
        <dbReference type="Proteomes" id="UP000622648"/>
    </source>
</evidence>
<evidence type="ECO:0000256" key="1">
    <source>
        <dbReference type="SAM" id="SignalP"/>
    </source>
</evidence>
<evidence type="ECO:0000259" key="2">
    <source>
        <dbReference type="Pfam" id="PF14730"/>
    </source>
</evidence>
<accession>A0A4R2HJT8</accession>
<reference evidence="3" key="1">
    <citation type="journal article" date="2014" name="Int. J. Syst. Evol. Microbiol.">
        <title>Complete genome of a new Firmicutes species belonging to the dominant human colonic microbiota ('Ruminococcus bicirculans') reveals two chromosomes and a selective capacity to utilize plant glucans.</title>
        <authorList>
            <consortium name="NISC Comparative Sequencing Program"/>
            <person name="Wegmann U."/>
            <person name="Louis P."/>
            <person name="Goesmann A."/>
            <person name="Henrissat B."/>
            <person name="Duncan S.H."/>
            <person name="Flint H.J."/>
        </authorList>
    </citation>
    <scope>NUCLEOTIDE SEQUENCE</scope>
    <source>
        <strain evidence="3">CGMCC 1.15644</strain>
    </source>
</reference>
<evidence type="ECO:0000313" key="3">
    <source>
        <dbReference type="EMBL" id="GGE50428.1"/>
    </source>
</evidence>
<dbReference type="Gene3D" id="3.30.530.80">
    <property type="match status" value="1"/>
</dbReference>
<sequence length="192" mass="21867">MKYGLLLVITLFSITLCAQQKQFDTADDGKFIYYKVVDSQKISKDVLLQRAKNFIATQKKTVQTESQTDSSLTAKGKLVIDKTVLVVGHPSGEIMYNLTFEAKDNKYRFWFTDFKFIPYQRDRYGNFVPITNIGSPLEKKVDKLTAGEWKDIQAAAYLKVEKLGESLKKFLATDATVKKTSKPAEVISTKKW</sequence>
<dbReference type="Pfam" id="PF14730">
    <property type="entry name" value="DUF4468"/>
    <property type="match status" value="1"/>
</dbReference>
<dbReference type="Proteomes" id="UP000622648">
    <property type="component" value="Unassembled WGS sequence"/>
</dbReference>